<dbReference type="SUPFAM" id="SSF82544">
    <property type="entry name" value="GckA/TtuD-like"/>
    <property type="match status" value="1"/>
</dbReference>
<dbReference type="InterPro" id="IPR007835">
    <property type="entry name" value="MOFRL"/>
</dbReference>
<organism evidence="4 5">
    <name type="scientific">Stephanodiscus triporus</name>
    <dbReference type="NCBI Taxonomy" id="2934178"/>
    <lineage>
        <taxon>Eukaryota</taxon>
        <taxon>Sar</taxon>
        <taxon>Stramenopiles</taxon>
        <taxon>Ochrophyta</taxon>
        <taxon>Bacillariophyta</taxon>
        <taxon>Coscinodiscophyceae</taxon>
        <taxon>Thalassiosirophycidae</taxon>
        <taxon>Stephanodiscales</taxon>
        <taxon>Stephanodiscaceae</taxon>
        <taxon>Stephanodiscus</taxon>
    </lineage>
</organism>
<evidence type="ECO:0000313" key="4">
    <source>
        <dbReference type="EMBL" id="KAL3789446.1"/>
    </source>
</evidence>
<dbReference type="Gene3D" id="3.40.1480.10">
    <property type="entry name" value="MOFRL domain"/>
    <property type="match status" value="1"/>
</dbReference>
<dbReference type="Pfam" id="PF05161">
    <property type="entry name" value="MOFRL"/>
    <property type="match status" value="1"/>
</dbReference>
<evidence type="ECO:0000259" key="2">
    <source>
        <dbReference type="Pfam" id="PF05161"/>
    </source>
</evidence>
<comment type="caution">
    <text evidence="4">The sequence shown here is derived from an EMBL/GenBank/DDBJ whole genome shotgun (WGS) entry which is preliminary data.</text>
</comment>
<feature type="domain" description="MOFRL" evidence="2">
    <location>
        <begin position="412"/>
        <end position="519"/>
    </location>
</feature>
<dbReference type="Proteomes" id="UP001530315">
    <property type="component" value="Unassembled WGS sequence"/>
</dbReference>
<protein>
    <recommendedName>
        <fullName evidence="6">Glycerate kinase</fullName>
    </recommendedName>
</protein>
<reference evidence="4 5" key="1">
    <citation type="submission" date="2024-10" db="EMBL/GenBank/DDBJ databases">
        <title>Updated reference genomes for cyclostephanoid diatoms.</title>
        <authorList>
            <person name="Roberts W.R."/>
            <person name="Alverson A.J."/>
        </authorList>
    </citation>
    <scope>NUCLEOTIDE SEQUENCE [LARGE SCALE GENOMIC DNA]</scope>
    <source>
        <strain evidence="4 5">AJA276-08</strain>
    </source>
</reference>
<evidence type="ECO:0000313" key="5">
    <source>
        <dbReference type="Proteomes" id="UP001530315"/>
    </source>
</evidence>
<dbReference type="InterPro" id="IPR037035">
    <property type="entry name" value="GK-like_C_sf"/>
</dbReference>
<feature type="domain" description="MOFRL-associated" evidence="3">
    <location>
        <begin position="40"/>
        <end position="295"/>
    </location>
</feature>
<dbReference type="PANTHER" id="PTHR12227">
    <property type="entry name" value="GLYCERATE KINASE"/>
    <property type="match status" value="1"/>
</dbReference>
<sequence>MNARASSMQLSPPRLFKRCKSSLSCSSEMTENETQMMKDASRMASVAIRAVYPDVAIRDRLRVECDGDRRELVARADRGEGTRKLVYDLSEYDNIKIISFGKASAAMALATVDVLSDSSSWSNIPARSLDGVVIIKDDHATEDEIKKLNENNILVRCASHPIPDARSVAAATEILDLASSSDSRTLIVVCISGGGSALFCSPRDTLTLDDLMAVNRRLLESGMPIEHMNVIRKRLENGKGGRLAAAAHPATVLSLVLSDIIGDPLDLIASGPTVPDDGSSWDDAWRLVNLYGLNAGGEHELPTSVLDLILMGKDGKLDDTPKSSHSAFSAMVAPDNEEQKLFSETILVGNNDAAVLAAAEEAAKMGYNPVILGTCVDGEASSVASYYIFMAEMLSRQRSDAHVKYPIASLPVALIAGGETVVTLPPSCKGIGGRNQELALSAAMKMQKIGLRDVVLASVGTDGTDGPTDAAGAIVYGGLVNENTIIDAKEALKNHDAYGFFEGTQSLMMTGPTGTNVADICITLVK</sequence>
<proteinExistence type="inferred from homology"/>
<evidence type="ECO:0000259" key="3">
    <source>
        <dbReference type="Pfam" id="PF13660"/>
    </source>
</evidence>
<dbReference type="AlphaFoldDB" id="A0ABD3PP87"/>
<dbReference type="Pfam" id="PF13660">
    <property type="entry name" value="DUF4147"/>
    <property type="match status" value="1"/>
</dbReference>
<keyword evidence="5" id="KW-1185">Reference proteome</keyword>
<evidence type="ECO:0008006" key="6">
    <source>
        <dbReference type="Google" id="ProtNLM"/>
    </source>
</evidence>
<accession>A0ABD3PP87</accession>
<dbReference type="InterPro" id="IPR039760">
    <property type="entry name" value="MOFRL_protein"/>
</dbReference>
<dbReference type="EMBL" id="JALLAZ020000681">
    <property type="protein sequence ID" value="KAL3789446.1"/>
    <property type="molecule type" value="Genomic_DNA"/>
</dbReference>
<evidence type="ECO:0000256" key="1">
    <source>
        <dbReference type="ARBA" id="ARBA00005393"/>
    </source>
</evidence>
<dbReference type="InterPro" id="IPR038614">
    <property type="entry name" value="GK_N_sf"/>
</dbReference>
<dbReference type="InterPro" id="IPR025286">
    <property type="entry name" value="MOFRL_assoc_dom"/>
</dbReference>
<dbReference type="PANTHER" id="PTHR12227:SF0">
    <property type="entry name" value="GLYCERATE KINASE"/>
    <property type="match status" value="1"/>
</dbReference>
<gene>
    <name evidence="4" type="ORF">ACHAW5_009690</name>
</gene>
<comment type="similarity">
    <text evidence="1">Belongs to the glycerate kinase type-2 family.</text>
</comment>
<name>A0ABD3PP87_9STRA</name>
<dbReference type="Gene3D" id="3.40.50.10180">
    <property type="entry name" value="Glycerate kinase, MOFRL-like N-terminal domain"/>
    <property type="match status" value="1"/>
</dbReference>